<dbReference type="Pfam" id="PF12874">
    <property type="entry name" value="zf-met"/>
    <property type="match status" value="1"/>
</dbReference>
<evidence type="ECO:0000313" key="10">
    <source>
        <dbReference type="EnsemblMetazoa" id="MDOA010301-PB"/>
    </source>
</evidence>
<dbReference type="InterPro" id="IPR013087">
    <property type="entry name" value="Znf_C2H2_type"/>
</dbReference>
<feature type="domain" description="C2H2-type" evidence="9">
    <location>
        <begin position="412"/>
        <end position="439"/>
    </location>
</feature>
<keyword evidence="5" id="KW-0862">Zinc</keyword>
<name>A0A1I8N0J2_MUSDO</name>
<proteinExistence type="inferred from homology"/>
<dbReference type="PANTHER" id="PTHR24388">
    <property type="entry name" value="ZINC FINGER PROTEIN"/>
    <property type="match status" value="1"/>
</dbReference>
<feature type="domain" description="C2H2-type" evidence="9">
    <location>
        <begin position="547"/>
        <end position="576"/>
    </location>
</feature>
<dbReference type="AlphaFoldDB" id="A0A1I8N0J2"/>
<feature type="domain" description="C2H2-type" evidence="9">
    <location>
        <begin position="900"/>
        <end position="927"/>
    </location>
</feature>
<feature type="domain" description="C2H2-type" evidence="9">
    <location>
        <begin position="300"/>
        <end position="327"/>
    </location>
</feature>
<feature type="domain" description="C2H2-type" evidence="9">
    <location>
        <begin position="384"/>
        <end position="411"/>
    </location>
</feature>
<dbReference type="InterPro" id="IPR036236">
    <property type="entry name" value="Znf_C2H2_sf"/>
</dbReference>
<feature type="domain" description="C2H2-type" evidence="9">
    <location>
        <begin position="230"/>
        <end position="258"/>
    </location>
</feature>
<feature type="compositionally biased region" description="Basic and acidic residues" evidence="8">
    <location>
        <begin position="1041"/>
        <end position="1050"/>
    </location>
</feature>
<accession>A0A1I8N0J2</accession>
<keyword evidence="6" id="KW-0539">Nucleus</keyword>
<feature type="region of interest" description="Disordered" evidence="8">
    <location>
        <begin position="1033"/>
        <end position="1053"/>
    </location>
</feature>
<dbReference type="PANTHER" id="PTHR24388:SF104">
    <property type="entry name" value="AT-RICH BINDING PROTEIN-RELATED"/>
    <property type="match status" value="1"/>
</dbReference>
<evidence type="ECO:0000256" key="7">
    <source>
        <dbReference type="ARBA" id="ARBA00037948"/>
    </source>
</evidence>
<dbReference type="Gene3D" id="3.30.160.60">
    <property type="entry name" value="Classic Zinc Finger"/>
    <property type="match status" value="16"/>
</dbReference>
<sequence>MLKAIGQLPTYENVKCGEIFCVSSPPAVFNVTCILCDQKISLDKYALHFESQHLTLAEESYSLQDLVTNSRSCDVVEIKFEEDPPDDPIKEELSKGNLVEVPALQSICDREASDNEEFLDEDRSLLEILHESKKSHEQKVTKKRRCDKLPKQEVNSSLETSSQLVELSISLAVDNTNNELDISKNISDDDGNGDDDNDDDDDDDWLEKRDKKAKTRSEESSNDSDIELPHPCLICQRSYRSKQSLEKHNRLVHNPNGAAVKRKRKRSSKKPADEYKCNECDKVFRSEREMGAHRFQHTGIFCDICGKTFTQVGNMRRHRMRHDGIKAHKCRECSKDFFTKKELLSHMICHTGLMPWICEICGKRCRDRGVLTAHMRRHTGERPAKCNVCMKSFFSFHDLNVHAVAHTNERPFKCDICSATFQRKKALRIHKRIHTEARKHICQICGKAFAQAGSLKTHMIRHGTAMEKTENVIANKEIQESAVIVVKNDGANDVATMSAGLLSKAKTTEQRSCEICHRQYTSLKNYNKHMYYSHNIKLYSRKVNYKYHCDGCEKAFRTPRDLRAHTLKCNHNVKSDSNYGGEAKQEEVEEDNFNTTEEFQNSIDNEAVVQDGEENPLEMLNQNPENNKEEEEQSKPTAKTGKHTQQHQQQNELSCHICNRKYTTIKLHNKHMFAAHQIKILSRKVNYKHKCDECDQVFRIERDLRAHKVKHQKELENASSIITMLPNSEHKERKRGFRSAMSTTETVQMEVMGMMPMPKDDGVANKQVHHNDNQSAVEDNDGAEEDTDWLDDSLVENEPNLEISDSKEVLSCRICRRTFKALKFLNKHMSLRHKIKVLSRKVNYKYKCDECEQMFRTQRDLKGHKVREHLGISCDICGKMFAQAGNMRRHRVRHSGIKAFKCKECPKEFYTSKELKSHTICHTGILPYICEICGRRCRDGGDLSAHMRRHTGERPAKCDVCGKRFFSVHDLNTHSVMHTTERPFSCEICGSRFQLKKTLRVHKLIHLPPQFSCNICDKTFVQSGHLRIHMRRHGNLQEKTNNSEESKNESNPEELYVPTVFEGSPDNVVNVMPNAQGV</sequence>
<dbReference type="EnsemblMetazoa" id="MDOA010301-RB">
    <property type="protein sequence ID" value="MDOA010301-PB"/>
    <property type="gene ID" value="MDOA010301"/>
</dbReference>
<dbReference type="PROSITE" id="PS50157">
    <property type="entry name" value="ZINC_FINGER_C2H2_2"/>
    <property type="match status" value="17"/>
</dbReference>
<dbReference type="eggNOG" id="KOG1721">
    <property type="taxonomic scope" value="Eukaryota"/>
</dbReference>
<feature type="compositionally biased region" description="Basic and acidic residues" evidence="8">
    <location>
        <begin position="206"/>
        <end position="219"/>
    </location>
</feature>
<feature type="domain" description="C2H2-type" evidence="9">
    <location>
        <begin position="356"/>
        <end position="383"/>
    </location>
</feature>
<evidence type="ECO:0000259" key="9">
    <source>
        <dbReference type="PROSITE" id="PS50157"/>
    </source>
</evidence>
<dbReference type="SMART" id="SM00355">
    <property type="entry name" value="ZnF_C2H2"/>
    <property type="match status" value="21"/>
</dbReference>
<dbReference type="PROSITE" id="PS00028">
    <property type="entry name" value="ZINC_FINGER_C2H2_1"/>
    <property type="match status" value="17"/>
</dbReference>
<dbReference type="FunFam" id="3.30.160.60:FF:001397">
    <property type="entry name" value="Datilografo, isoform A"/>
    <property type="match status" value="1"/>
</dbReference>
<dbReference type="SUPFAM" id="SSF57667">
    <property type="entry name" value="beta-beta-alpha zinc fingers"/>
    <property type="match status" value="8"/>
</dbReference>
<keyword evidence="2" id="KW-0479">Metal-binding</keyword>
<evidence type="ECO:0000256" key="1">
    <source>
        <dbReference type="ARBA" id="ARBA00004123"/>
    </source>
</evidence>
<organism evidence="10">
    <name type="scientific">Musca domestica</name>
    <name type="common">House fly</name>
    <dbReference type="NCBI Taxonomy" id="7370"/>
    <lineage>
        <taxon>Eukaryota</taxon>
        <taxon>Metazoa</taxon>
        <taxon>Ecdysozoa</taxon>
        <taxon>Arthropoda</taxon>
        <taxon>Hexapoda</taxon>
        <taxon>Insecta</taxon>
        <taxon>Pterygota</taxon>
        <taxon>Neoptera</taxon>
        <taxon>Endopterygota</taxon>
        <taxon>Diptera</taxon>
        <taxon>Brachycera</taxon>
        <taxon>Muscomorpha</taxon>
        <taxon>Muscoidea</taxon>
        <taxon>Muscidae</taxon>
        <taxon>Musca</taxon>
    </lineage>
</organism>
<feature type="region of interest" description="Disordered" evidence="8">
    <location>
        <begin position="181"/>
        <end position="225"/>
    </location>
</feature>
<dbReference type="InterPro" id="IPR050527">
    <property type="entry name" value="Snail/Krueppel_Znf"/>
</dbReference>
<feature type="region of interest" description="Disordered" evidence="8">
    <location>
        <begin position="571"/>
        <end position="595"/>
    </location>
</feature>
<feature type="region of interest" description="Disordered" evidence="8">
    <location>
        <begin position="137"/>
        <end position="161"/>
    </location>
</feature>
<dbReference type="FunFam" id="3.30.160.60:FF:000624">
    <property type="entry name" value="zinc finger protein 697"/>
    <property type="match status" value="1"/>
</dbReference>
<feature type="domain" description="C2H2-type" evidence="9">
    <location>
        <begin position="846"/>
        <end position="871"/>
    </location>
</feature>
<dbReference type="GO" id="GO:0000978">
    <property type="term" value="F:RNA polymerase II cis-regulatory region sequence-specific DNA binding"/>
    <property type="evidence" value="ECO:0007669"/>
    <property type="project" value="TreeGrafter"/>
</dbReference>
<feature type="domain" description="C2H2-type" evidence="9">
    <location>
        <begin position="984"/>
        <end position="1006"/>
    </location>
</feature>
<dbReference type="GO" id="GO:0008270">
    <property type="term" value="F:zinc ion binding"/>
    <property type="evidence" value="ECO:0007669"/>
    <property type="project" value="UniProtKB-KW"/>
</dbReference>
<feature type="domain" description="C2H2-type" evidence="9">
    <location>
        <begin position="928"/>
        <end position="955"/>
    </location>
</feature>
<dbReference type="FunFam" id="3.30.160.60:FF:000145">
    <property type="entry name" value="Zinc finger protein 574"/>
    <property type="match status" value="1"/>
</dbReference>
<evidence type="ECO:0000256" key="8">
    <source>
        <dbReference type="SAM" id="MobiDB-lite"/>
    </source>
</evidence>
<dbReference type="Pfam" id="PF13912">
    <property type="entry name" value="zf-C2H2_6"/>
    <property type="match status" value="8"/>
</dbReference>
<keyword evidence="3" id="KW-0677">Repeat</keyword>
<protein>
    <recommendedName>
        <fullName evidence="9">C2H2-type domain-containing protein</fullName>
    </recommendedName>
</protein>
<feature type="compositionally biased region" description="Acidic residues" evidence="8">
    <location>
        <begin position="188"/>
        <end position="205"/>
    </location>
</feature>
<keyword evidence="4" id="KW-0863">Zinc-finger</keyword>
<feature type="domain" description="C2H2-type" evidence="9">
    <location>
        <begin position="872"/>
        <end position="899"/>
    </location>
</feature>
<feature type="domain" description="C2H2-type" evidence="9">
    <location>
        <begin position="1011"/>
        <end position="1038"/>
    </location>
</feature>
<dbReference type="VEuPathDB" id="VectorBase:MDOA010301"/>
<evidence type="ECO:0000256" key="2">
    <source>
        <dbReference type="ARBA" id="ARBA00022723"/>
    </source>
</evidence>
<dbReference type="Pfam" id="PF00096">
    <property type="entry name" value="zf-C2H2"/>
    <property type="match status" value="7"/>
</dbReference>
<feature type="domain" description="C2H2-type" evidence="9">
    <location>
        <begin position="275"/>
        <end position="299"/>
    </location>
</feature>
<feature type="domain" description="C2H2-type" evidence="9">
    <location>
        <begin position="328"/>
        <end position="355"/>
    </location>
</feature>
<evidence type="ECO:0000256" key="3">
    <source>
        <dbReference type="ARBA" id="ARBA00022737"/>
    </source>
</evidence>
<comment type="subcellular location">
    <subcellularLocation>
        <location evidence="1">Nucleus</location>
    </subcellularLocation>
</comment>
<evidence type="ECO:0000256" key="4">
    <source>
        <dbReference type="ARBA" id="ARBA00022771"/>
    </source>
</evidence>
<dbReference type="GO" id="GO:0005634">
    <property type="term" value="C:nucleus"/>
    <property type="evidence" value="ECO:0007669"/>
    <property type="project" value="UniProtKB-SubCell"/>
</dbReference>
<feature type="region of interest" description="Disordered" evidence="8">
    <location>
        <begin position="617"/>
        <end position="652"/>
    </location>
</feature>
<feature type="domain" description="C2H2-type" evidence="9">
    <location>
        <begin position="956"/>
        <end position="983"/>
    </location>
</feature>
<feature type="domain" description="C2H2-type" evidence="9">
    <location>
        <begin position="440"/>
        <end position="467"/>
    </location>
</feature>
<dbReference type="GO" id="GO:0000981">
    <property type="term" value="F:DNA-binding transcription factor activity, RNA polymerase II-specific"/>
    <property type="evidence" value="ECO:0007669"/>
    <property type="project" value="TreeGrafter"/>
</dbReference>
<dbReference type="FunFam" id="3.30.160.60:FF:000446">
    <property type="entry name" value="Zinc finger protein"/>
    <property type="match status" value="4"/>
</dbReference>
<dbReference type="VEuPathDB" id="VectorBase:MDOMA2_004905"/>
<reference evidence="10" key="1">
    <citation type="submission" date="2020-05" db="UniProtKB">
        <authorList>
            <consortium name="EnsemblMetazoa"/>
        </authorList>
    </citation>
    <scope>IDENTIFICATION</scope>
    <source>
        <strain evidence="10">Aabys</strain>
    </source>
</reference>
<evidence type="ECO:0000256" key="5">
    <source>
        <dbReference type="ARBA" id="ARBA00022833"/>
    </source>
</evidence>
<feature type="domain" description="C2H2-type" evidence="9">
    <location>
        <begin position="689"/>
        <end position="716"/>
    </location>
</feature>
<evidence type="ECO:0000256" key="6">
    <source>
        <dbReference type="ARBA" id="ARBA00023242"/>
    </source>
</evidence>
<comment type="similarity">
    <text evidence="7">Belongs to the snail C2H2-type zinc-finger protein family.</text>
</comment>